<evidence type="ECO:0000256" key="2">
    <source>
        <dbReference type="ARBA" id="ARBA00009306"/>
    </source>
</evidence>
<keyword evidence="10" id="KW-1185">Reference proteome</keyword>
<evidence type="ECO:0000256" key="1">
    <source>
        <dbReference type="ARBA" id="ARBA00004651"/>
    </source>
</evidence>
<proteinExistence type="inferred from homology"/>
<keyword evidence="3" id="KW-0813">Transport</keyword>
<keyword evidence="5 8" id="KW-0812">Transmembrane</keyword>
<evidence type="ECO:0000256" key="6">
    <source>
        <dbReference type="ARBA" id="ARBA00022989"/>
    </source>
</evidence>
<keyword evidence="4" id="KW-1003">Cell membrane</keyword>
<protein>
    <submittedName>
        <fullName evidence="9">Carbohydrate ABC transporter permease</fullName>
    </submittedName>
</protein>
<organism evidence="9 10">
    <name type="scientific">Bosea eneae</name>
    <dbReference type="NCBI Taxonomy" id="151454"/>
    <lineage>
        <taxon>Bacteria</taxon>
        <taxon>Pseudomonadati</taxon>
        <taxon>Pseudomonadota</taxon>
        <taxon>Alphaproteobacteria</taxon>
        <taxon>Hyphomicrobiales</taxon>
        <taxon>Boseaceae</taxon>
        <taxon>Bosea</taxon>
    </lineage>
</organism>
<evidence type="ECO:0000256" key="8">
    <source>
        <dbReference type="SAM" id="Phobius"/>
    </source>
</evidence>
<evidence type="ECO:0000256" key="3">
    <source>
        <dbReference type="ARBA" id="ARBA00022448"/>
    </source>
</evidence>
<comment type="subcellular location">
    <subcellularLocation>
        <location evidence="1">Cell membrane</location>
        <topology evidence="1">Multi-pass membrane protein</topology>
    </subcellularLocation>
</comment>
<comment type="similarity">
    <text evidence="2">Belongs to the binding-protein-dependent transport system permease family.</text>
</comment>
<feature type="transmembrane region" description="Helical" evidence="8">
    <location>
        <begin position="92"/>
        <end position="111"/>
    </location>
</feature>
<dbReference type="Proteomes" id="UP001596053">
    <property type="component" value="Unassembled WGS sequence"/>
</dbReference>
<comment type="caution">
    <text evidence="9">The sequence shown here is derived from an EMBL/GenBank/DDBJ whole genome shotgun (WGS) entry which is preliminary data.</text>
</comment>
<evidence type="ECO:0000313" key="10">
    <source>
        <dbReference type="Proteomes" id="UP001596053"/>
    </source>
</evidence>
<feature type="transmembrane region" description="Helical" evidence="8">
    <location>
        <begin position="39"/>
        <end position="56"/>
    </location>
</feature>
<dbReference type="RefSeq" id="WP_377798733.1">
    <property type="nucleotide sequence ID" value="NZ_JBHSLW010000013.1"/>
</dbReference>
<evidence type="ECO:0000256" key="7">
    <source>
        <dbReference type="ARBA" id="ARBA00023136"/>
    </source>
</evidence>
<dbReference type="SUPFAM" id="SSF161098">
    <property type="entry name" value="MetI-like"/>
    <property type="match status" value="1"/>
</dbReference>
<accession>A0ABW0ITB4</accession>
<dbReference type="InterPro" id="IPR035906">
    <property type="entry name" value="MetI-like_sf"/>
</dbReference>
<keyword evidence="6 8" id="KW-1133">Transmembrane helix</keyword>
<evidence type="ECO:0000256" key="4">
    <source>
        <dbReference type="ARBA" id="ARBA00022475"/>
    </source>
</evidence>
<sequence length="123" mass="13270">MSDGLYSNLEEDQGLRSDAAAVDGADGPLARFGLVTMPLLGPVGMFVLIVLAVRAFETFDTVKVLTQGGPGQASEMLLHTLYVESFEFLRTGYGAAIGVVFLVIVTTLTLTQAKIFDKRVHYQ</sequence>
<dbReference type="PANTHER" id="PTHR43227:SF11">
    <property type="entry name" value="BLL4140 PROTEIN"/>
    <property type="match status" value="1"/>
</dbReference>
<keyword evidence="7 8" id="KW-0472">Membrane</keyword>
<dbReference type="PANTHER" id="PTHR43227">
    <property type="entry name" value="BLL4140 PROTEIN"/>
    <property type="match status" value="1"/>
</dbReference>
<evidence type="ECO:0000256" key="5">
    <source>
        <dbReference type="ARBA" id="ARBA00022692"/>
    </source>
</evidence>
<dbReference type="EMBL" id="JBHSLW010000013">
    <property type="protein sequence ID" value="MFC5420381.1"/>
    <property type="molecule type" value="Genomic_DNA"/>
</dbReference>
<dbReference type="Gene3D" id="1.10.3720.10">
    <property type="entry name" value="MetI-like"/>
    <property type="match status" value="1"/>
</dbReference>
<evidence type="ECO:0000313" key="9">
    <source>
        <dbReference type="EMBL" id="MFC5420381.1"/>
    </source>
</evidence>
<reference evidence="10" key="1">
    <citation type="journal article" date="2019" name="Int. J. Syst. Evol. Microbiol.">
        <title>The Global Catalogue of Microorganisms (GCM) 10K type strain sequencing project: providing services to taxonomists for standard genome sequencing and annotation.</title>
        <authorList>
            <consortium name="The Broad Institute Genomics Platform"/>
            <consortium name="The Broad Institute Genome Sequencing Center for Infectious Disease"/>
            <person name="Wu L."/>
            <person name="Ma J."/>
        </authorList>
    </citation>
    <scope>NUCLEOTIDE SEQUENCE [LARGE SCALE GENOMIC DNA]</scope>
    <source>
        <strain evidence="10">NCAIM B.01391</strain>
    </source>
</reference>
<name>A0ABW0ITB4_9HYPH</name>
<gene>
    <name evidence="9" type="ORF">ACFPOB_12505</name>
</gene>
<dbReference type="InterPro" id="IPR050809">
    <property type="entry name" value="UgpAE/MalFG_permease"/>
</dbReference>